<dbReference type="GO" id="GO:0004736">
    <property type="term" value="F:pyruvate carboxylase activity"/>
    <property type="evidence" value="ECO:0007669"/>
    <property type="project" value="UniProtKB-EC"/>
</dbReference>
<dbReference type="GO" id="GO:0005737">
    <property type="term" value="C:cytoplasm"/>
    <property type="evidence" value="ECO:0007669"/>
    <property type="project" value="TreeGrafter"/>
</dbReference>
<dbReference type="EC" id="6.4.1.1" evidence="2"/>
<feature type="region of interest" description="Disordered" evidence="1">
    <location>
        <begin position="58"/>
        <end position="80"/>
    </location>
</feature>
<dbReference type="EMBL" id="UAUX01000008">
    <property type="protein sequence ID" value="SPZ98656.1"/>
    <property type="molecule type" value="Genomic_DNA"/>
</dbReference>
<protein>
    <submittedName>
        <fullName evidence="2">Pyruvate carboxylase</fullName>
        <ecNumber evidence="2">6.4.1.1</ecNumber>
    </submittedName>
</protein>
<accession>A0A2X2K2G8</accession>
<dbReference type="Proteomes" id="UP000249913">
    <property type="component" value="Unassembled WGS sequence"/>
</dbReference>
<dbReference type="GO" id="GO:0006094">
    <property type="term" value="P:gluconeogenesis"/>
    <property type="evidence" value="ECO:0007669"/>
    <property type="project" value="TreeGrafter"/>
</dbReference>
<keyword evidence="2" id="KW-0436">Ligase</keyword>
<gene>
    <name evidence="2" type="ORF">NCTC7878_02055</name>
</gene>
<sequence length="80" mass="9190">MRNGETVEIEIDKGKRLIIKLETISEPDENGNRTIYYAMNGQARRIYIKDENVHTNANVKPKADKSNSKSYRCANARFSN</sequence>
<dbReference type="PANTHER" id="PTHR43778">
    <property type="entry name" value="PYRUVATE CARBOXYLASE"/>
    <property type="match status" value="1"/>
</dbReference>
<evidence type="ECO:0000313" key="3">
    <source>
        <dbReference type="Proteomes" id="UP000249913"/>
    </source>
</evidence>
<dbReference type="AlphaFoldDB" id="A0A2X2K2G8"/>
<dbReference type="FunFam" id="3.10.600.10:FF:000003">
    <property type="entry name" value="Pyruvate carboxylase"/>
    <property type="match status" value="1"/>
</dbReference>
<evidence type="ECO:0000256" key="1">
    <source>
        <dbReference type="SAM" id="MobiDB-lite"/>
    </source>
</evidence>
<reference evidence="2 3" key="1">
    <citation type="submission" date="2018-06" db="EMBL/GenBank/DDBJ databases">
        <authorList>
            <consortium name="Pathogen Informatics"/>
            <person name="Doyle S."/>
        </authorList>
    </citation>
    <scope>NUCLEOTIDE SEQUENCE [LARGE SCALE GENOMIC DNA]</scope>
    <source>
        <strain evidence="2 3">NCTC7878</strain>
    </source>
</reference>
<dbReference type="PANTHER" id="PTHR43778:SF2">
    <property type="entry name" value="PYRUVATE CARBOXYLASE, MITOCHONDRIAL"/>
    <property type="match status" value="1"/>
</dbReference>
<dbReference type="InterPro" id="IPR055268">
    <property type="entry name" value="PCB-like"/>
</dbReference>
<proteinExistence type="predicted"/>
<organism evidence="2 3">
    <name type="scientific">Staphylococcus aureus</name>
    <dbReference type="NCBI Taxonomy" id="1280"/>
    <lineage>
        <taxon>Bacteria</taxon>
        <taxon>Bacillati</taxon>
        <taxon>Bacillota</taxon>
        <taxon>Bacilli</taxon>
        <taxon>Bacillales</taxon>
        <taxon>Staphylococcaceae</taxon>
        <taxon>Staphylococcus</taxon>
    </lineage>
</organism>
<keyword evidence="2" id="KW-0670">Pyruvate</keyword>
<dbReference type="Gene3D" id="3.10.600.10">
    <property type="entry name" value="pyruvate carboxylase f1077a mutant domain"/>
    <property type="match status" value="1"/>
</dbReference>
<evidence type="ECO:0000313" key="2">
    <source>
        <dbReference type="EMBL" id="SPZ98656.1"/>
    </source>
</evidence>
<name>A0A2X2K2G8_STAAU</name>